<name>A0A7K7UVW8_EUDEL</name>
<comment type="caution">
    <text evidence="4">The sequence shown here is derived from an EMBL/GenBank/DDBJ whole genome shotgun (WGS) entry which is preliminary data.</text>
</comment>
<reference evidence="4 5" key="1">
    <citation type="submission" date="2019-09" db="EMBL/GenBank/DDBJ databases">
        <title>Bird 10,000 Genomes (B10K) Project - Family phase.</title>
        <authorList>
            <person name="Zhang G."/>
        </authorList>
    </citation>
    <scope>NUCLEOTIDE SEQUENCE [LARGE SCALE GENOMIC DNA]</scope>
    <source>
        <strain evidence="4">B10K-LSUMZ-16893</strain>
    </source>
</reference>
<feature type="region of interest" description="Disordered" evidence="2">
    <location>
        <begin position="705"/>
        <end position="724"/>
    </location>
</feature>
<evidence type="ECO:0000313" key="5">
    <source>
        <dbReference type="Proteomes" id="UP000533954"/>
    </source>
</evidence>
<dbReference type="GO" id="GO:0005813">
    <property type="term" value="C:centrosome"/>
    <property type="evidence" value="ECO:0007669"/>
    <property type="project" value="InterPro"/>
</dbReference>
<keyword evidence="1" id="KW-0175">Coiled coil</keyword>
<protein>
    <submittedName>
        <fullName evidence="4">CSPP1 protein</fullName>
    </submittedName>
</protein>
<dbReference type="PANTHER" id="PTHR21616:SF2">
    <property type="entry name" value="CENTROSOME AND SPINDLE POLE-ASSOCIATED PROTEIN 1"/>
    <property type="match status" value="1"/>
</dbReference>
<feature type="compositionally biased region" description="Pro residues" evidence="2">
    <location>
        <begin position="777"/>
        <end position="789"/>
    </location>
</feature>
<feature type="coiled-coil region" evidence="1">
    <location>
        <begin position="75"/>
        <end position="137"/>
    </location>
</feature>
<dbReference type="AlphaFoldDB" id="A0A7K7UVW8"/>
<feature type="coiled-coil region" evidence="1">
    <location>
        <begin position="291"/>
        <end position="329"/>
    </location>
</feature>
<feature type="region of interest" description="Disordered" evidence="2">
    <location>
        <begin position="674"/>
        <end position="698"/>
    </location>
</feature>
<dbReference type="PANTHER" id="PTHR21616">
    <property type="entry name" value="CENTROSOME SPINDLE POLE ASSOCIATED PROTEIN"/>
    <property type="match status" value="1"/>
</dbReference>
<feature type="region of interest" description="Disordered" evidence="2">
    <location>
        <begin position="446"/>
        <end position="473"/>
    </location>
</feature>
<feature type="non-terminal residue" evidence="4">
    <location>
        <position position="923"/>
    </location>
</feature>
<evidence type="ECO:0000256" key="1">
    <source>
        <dbReference type="SAM" id="Coils"/>
    </source>
</evidence>
<feature type="coiled-coil region" evidence="1">
    <location>
        <begin position="495"/>
        <end position="529"/>
    </location>
</feature>
<feature type="region of interest" description="Disordered" evidence="2">
    <location>
        <begin position="351"/>
        <end position="375"/>
    </location>
</feature>
<evidence type="ECO:0000259" key="3">
    <source>
        <dbReference type="Pfam" id="PF24578"/>
    </source>
</evidence>
<sequence>MADDLEKFIEDQKAKLAQDKAELENDPPYMEMRNKESERLSETSRFLISMAKENIPPNSQQRCPLGDYGLSLPLGEEYERKKHKLKEELRQDYRRYLSQEKLRLERNKEYNQYLRDKEEWNERLRKLGKKNTEETDRNKKPIAATKLQPELRTPVEPCSTGTERPRKDAFTSTEDYDELLKKRHLEDRFHRLDDEAEISRLLRKKMEDLDVPERRHRVFASQAGIPVRRHHRLDEDRSSDRRYYRMDNDPEINEEMDSKMRYESDYDRKPSQFFYAERLQGHLRCFGGHDRELLQRKKEKYRQELIEQMAEQQRNKRRYEKELELLVAASGVVDPEKEPNRLKQLGLMARTSEEKAPPERPRVAFQTPVPLPSVSPMNEDFQRGLSSTLGEIAAPRLAAMPPPPPPALTDNYRTPYDDAYYFYGARNPLDPNLAFYGTAMLGMQPTPNLDVPSRQTPAEQSLSNTRQRSTADRQRSIALFSEEKKPSKEATLSYQQELQLQIREREERRRQEKEEKERYEAKLEAEMRNYNPWGKGGGGAPLRDAKGNLITDLNMMHKQNEDAYHNPEARLYEDKRAIVSVDLSLASPRPENAEASTNKIAGFTLAQTSPYARGNVFGEPPSPQHLKRQESYKNFLRLQIEEKRLREEAEREKLRMEEEKEEKRLAEQRMRIQKEYEDEQEKKRKKEEEQRLKNEEIIRLAEERRKEAEKRKKEEEEKQDEQLKQYYEREKIAKMEEERKMFSRQPSPVIPALQNKSIRKEDRISSAESHISSYAQDPPPPRAPSPPVPARRNQLRAFEERMNVINELSEMRKQLRSEERRLQEQLLNVASDDDVPVTRRKEKNPKDIFDMARLRLQAPVRRPSSKDAPDPVNIQNILEFNELKYKGRQMYPEPPKDDQTLDIQQQALLREQQKQLDRMRMGK</sequence>
<organism evidence="4 5">
    <name type="scientific">Eudromia elegans</name>
    <name type="common">Elegant crested-tinamou</name>
    <dbReference type="NCBI Taxonomy" id="8805"/>
    <lineage>
        <taxon>Eukaryota</taxon>
        <taxon>Metazoa</taxon>
        <taxon>Chordata</taxon>
        <taxon>Craniata</taxon>
        <taxon>Vertebrata</taxon>
        <taxon>Euteleostomi</taxon>
        <taxon>Archelosauria</taxon>
        <taxon>Archosauria</taxon>
        <taxon>Dinosauria</taxon>
        <taxon>Saurischia</taxon>
        <taxon>Theropoda</taxon>
        <taxon>Coelurosauria</taxon>
        <taxon>Aves</taxon>
        <taxon>Palaeognathae</taxon>
        <taxon>Tinamiformes</taxon>
        <taxon>Tinamidae</taxon>
        <taxon>Eudromia</taxon>
    </lineage>
</organism>
<dbReference type="OrthoDB" id="10044099at2759"/>
<gene>
    <name evidence="4" type="primary">Cspp1</name>
    <name evidence="4" type="ORF">EUDELE_R04318</name>
</gene>
<feature type="compositionally biased region" description="Polar residues" evidence="2">
    <location>
        <begin position="766"/>
        <end position="775"/>
    </location>
</feature>
<evidence type="ECO:0000313" key="4">
    <source>
        <dbReference type="EMBL" id="NXA32988.1"/>
    </source>
</evidence>
<accession>A0A7K7UVW8</accession>
<feature type="domain" description="Centrosome and spindle pole-associated protein 1 C-terminal" evidence="3">
    <location>
        <begin position="873"/>
        <end position="920"/>
    </location>
</feature>
<dbReference type="GO" id="GO:0000922">
    <property type="term" value="C:spindle pole"/>
    <property type="evidence" value="ECO:0007669"/>
    <property type="project" value="InterPro"/>
</dbReference>
<dbReference type="InterPro" id="IPR058191">
    <property type="entry name" value="CSPP1_C"/>
</dbReference>
<feature type="compositionally biased region" description="Polar residues" evidence="2">
    <location>
        <begin position="453"/>
        <end position="468"/>
    </location>
</feature>
<dbReference type="InterPro" id="IPR026708">
    <property type="entry name" value="CSPP1"/>
</dbReference>
<dbReference type="Pfam" id="PF24578">
    <property type="entry name" value="CSPP1_C"/>
    <property type="match status" value="1"/>
</dbReference>
<feature type="compositionally biased region" description="Basic and acidic residues" evidence="2">
    <location>
        <begin position="351"/>
        <end position="362"/>
    </location>
</feature>
<feature type="non-terminal residue" evidence="4">
    <location>
        <position position="1"/>
    </location>
</feature>
<evidence type="ECO:0000256" key="2">
    <source>
        <dbReference type="SAM" id="MobiDB-lite"/>
    </source>
</evidence>
<keyword evidence="5" id="KW-1185">Reference proteome</keyword>
<dbReference type="GO" id="GO:0005874">
    <property type="term" value="C:microtubule"/>
    <property type="evidence" value="ECO:0007669"/>
    <property type="project" value="InterPro"/>
</dbReference>
<dbReference type="EMBL" id="VZSX01000014">
    <property type="protein sequence ID" value="NXA32988.1"/>
    <property type="molecule type" value="Genomic_DNA"/>
</dbReference>
<dbReference type="GO" id="GO:0032467">
    <property type="term" value="P:positive regulation of cytokinesis"/>
    <property type="evidence" value="ECO:0007669"/>
    <property type="project" value="InterPro"/>
</dbReference>
<proteinExistence type="predicted"/>
<dbReference type="Proteomes" id="UP000533954">
    <property type="component" value="Unassembled WGS sequence"/>
</dbReference>
<feature type="coiled-coil region" evidence="1">
    <location>
        <begin position="801"/>
        <end position="832"/>
    </location>
</feature>
<feature type="region of interest" description="Disordered" evidence="2">
    <location>
        <begin position="737"/>
        <end position="793"/>
    </location>
</feature>